<sequence>MSIHSEFKLHNGRNDSNALRNFYTILSNKANPNGVGLVGNIVNSLSNPVNLERGMYDVELRRLQYSPHAQTKDVRKTRTVQKILRPRITRRMISADKEIPQGPLFPHYEPPAKFTLKYQNTDKRFVEFLGRINKSLEASKIKVSFNLRALDGNKFLVTVNQLLDDVEDVLEISENLATLIGLKRKFFLVGSYTAEDITSEDIYRKLAPKTEFQISTVKNNYKANIITVDQQFQSLAVFYKHSETNFKTFFRNLTIRLLESSFNVDFNFDSQNKCRIFVGTPDGRKTDYITFPQSIVACLGFNHDKFFLGQEESIAAFNENEFRKIVAEDPLFLKLGYSNKLFMAMKEPTTMGVKDVLQALNNAFINEKFPEFDIKFQCGNGDMFVNEVPRNFAVELPIPVKRYFEIPLDAMFKNGTRIPVGHDVVVQEEIIREIEEGEDEIIPVESKSKRLLVLLNCVENQFYKNRSAPVLAEIAMSTDQNTEVEIEFNPVSFIPVNSQQLQILRVDFVDEYFQPWDLIECNDQVCFLEPKTPHVKIGNESKETEMTGGGSAGLSVEGSSYLIPLKSGNG</sequence>
<feature type="non-terminal residue" evidence="1">
    <location>
        <position position="1"/>
    </location>
</feature>
<keyword evidence="2" id="KW-1185">Reference proteome</keyword>
<accession>A0A8J2PAD8</accession>
<organism evidence="1 2">
    <name type="scientific">Allacma fusca</name>
    <dbReference type="NCBI Taxonomy" id="39272"/>
    <lineage>
        <taxon>Eukaryota</taxon>
        <taxon>Metazoa</taxon>
        <taxon>Ecdysozoa</taxon>
        <taxon>Arthropoda</taxon>
        <taxon>Hexapoda</taxon>
        <taxon>Collembola</taxon>
        <taxon>Symphypleona</taxon>
        <taxon>Sminthuridae</taxon>
        <taxon>Allacma</taxon>
    </lineage>
</organism>
<evidence type="ECO:0000313" key="2">
    <source>
        <dbReference type="Proteomes" id="UP000708208"/>
    </source>
</evidence>
<protein>
    <submittedName>
        <fullName evidence="1">Uncharacterized protein</fullName>
    </submittedName>
</protein>
<proteinExistence type="predicted"/>
<dbReference type="EMBL" id="CAJVCH010492744">
    <property type="protein sequence ID" value="CAG7820871.1"/>
    <property type="molecule type" value="Genomic_DNA"/>
</dbReference>
<comment type="caution">
    <text evidence="1">The sequence shown here is derived from an EMBL/GenBank/DDBJ whole genome shotgun (WGS) entry which is preliminary data.</text>
</comment>
<dbReference type="AlphaFoldDB" id="A0A8J2PAD8"/>
<reference evidence="1" key="1">
    <citation type="submission" date="2021-06" db="EMBL/GenBank/DDBJ databases">
        <authorList>
            <person name="Hodson N. C."/>
            <person name="Mongue J. A."/>
            <person name="Jaron S. K."/>
        </authorList>
    </citation>
    <scope>NUCLEOTIDE SEQUENCE</scope>
</reference>
<evidence type="ECO:0000313" key="1">
    <source>
        <dbReference type="EMBL" id="CAG7820871.1"/>
    </source>
</evidence>
<gene>
    <name evidence="1" type="ORF">AFUS01_LOCUS31242</name>
</gene>
<name>A0A8J2PAD8_9HEXA</name>
<dbReference type="Proteomes" id="UP000708208">
    <property type="component" value="Unassembled WGS sequence"/>
</dbReference>